<reference evidence="1" key="1">
    <citation type="submission" date="2022-10" db="EMBL/GenBank/DDBJ databases">
        <title>Genome Sequence of Xylaria curta.</title>
        <authorList>
            <person name="Buettner E."/>
        </authorList>
    </citation>
    <scope>NUCLEOTIDE SEQUENCE</scope>
    <source>
        <strain evidence="1">Babe10</strain>
    </source>
</reference>
<gene>
    <name evidence="1" type="ORF">NUW58_g10425</name>
</gene>
<name>A0ACC1MKL7_9PEZI</name>
<accession>A0ACC1MKL7</accession>
<evidence type="ECO:0000313" key="2">
    <source>
        <dbReference type="Proteomes" id="UP001143856"/>
    </source>
</evidence>
<proteinExistence type="predicted"/>
<evidence type="ECO:0000313" key="1">
    <source>
        <dbReference type="EMBL" id="KAJ2967535.1"/>
    </source>
</evidence>
<sequence>MSVLLRTFRGRALTSRPIHLAVRPEPYRINSWRSASSFAGPEVSASRPSLLRRAATVFALGIFSTSLAFTMAVSPAVPTVTALMNPPTDEESLALYEPQTEEERRVEDFIKNHPVAQELRKRGGFTESRPHMKIPETYRGHHLTGGLLSGPGRIVVPPLVFLEGDGKSMVAISYLGNELCGHPGIVHGGLLATMLDDLAKNGAPAMMPALFPHSVAPGGDLGLPARRQEVLEGAVVEGLFLRHGGFVRAVFVAERGGICLLTYSVQRQQEDDEVMDVRIIDSRNSGAGKTEQRIES</sequence>
<comment type="caution">
    <text evidence="1">The sequence shown here is derived from an EMBL/GenBank/DDBJ whole genome shotgun (WGS) entry which is preliminary data.</text>
</comment>
<protein>
    <submittedName>
        <fullName evidence="1">Uncharacterized protein</fullName>
    </submittedName>
</protein>
<keyword evidence="2" id="KW-1185">Reference proteome</keyword>
<dbReference type="EMBL" id="JAPDGR010004653">
    <property type="protein sequence ID" value="KAJ2967535.1"/>
    <property type="molecule type" value="Genomic_DNA"/>
</dbReference>
<organism evidence="1 2">
    <name type="scientific">Xylaria curta</name>
    <dbReference type="NCBI Taxonomy" id="42375"/>
    <lineage>
        <taxon>Eukaryota</taxon>
        <taxon>Fungi</taxon>
        <taxon>Dikarya</taxon>
        <taxon>Ascomycota</taxon>
        <taxon>Pezizomycotina</taxon>
        <taxon>Sordariomycetes</taxon>
        <taxon>Xylariomycetidae</taxon>
        <taxon>Xylariales</taxon>
        <taxon>Xylariaceae</taxon>
        <taxon>Xylaria</taxon>
    </lineage>
</organism>
<dbReference type="Proteomes" id="UP001143856">
    <property type="component" value="Unassembled WGS sequence"/>
</dbReference>